<dbReference type="InterPro" id="IPR027843">
    <property type="entry name" value="DUF4440"/>
</dbReference>
<dbReference type="Pfam" id="PF14534">
    <property type="entry name" value="DUF4440"/>
    <property type="match status" value="1"/>
</dbReference>
<evidence type="ECO:0000259" key="1">
    <source>
        <dbReference type="Pfam" id="PF14534"/>
    </source>
</evidence>
<dbReference type="Proteomes" id="UP000320876">
    <property type="component" value="Unassembled WGS sequence"/>
</dbReference>
<dbReference type="EMBL" id="VFML01000001">
    <property type="protein sequence ID" value="TQJ05240.1"/>
    <property type="molecule type" value="Genomic_DNA"/>
</dbReference>
<dbReference type="SUPFAM" id="SSF54427">
    <property type="entry name" value="NTF2-like"/>
    <property type="match status" value="1"/>
</dbReference>
<name>A0A542DQ51_AMYCI</name>
<proteinExistence type="predicted"/>
<dbReference type="NCBIfam" id="TIGR02246">
    <property type="entry name" value="SgcJ/EcaC family oxidoreductase"/>
    <property type="match status" value="1"/>
</dbReference>
<dbReference type="AlphaFoldDB" id="A0A542DQ51"/>
<evidence type="ECO:0000313" key="2">
    <source>
        <dbReference type="EMBL" id="TQJ05240.1"/>
    </source>
</evidence>
<organism evidence="2 3">
    <name type="scientific">Amycolatopsis cihanbeyliensis</name>
    <dbReference type="NCBI Taxonomy" id="1128664"/>
    <lineage>
        <taxon>Bacteria</taxon>
        <taxon>Bacillati</taxon>
        <taxon>Actinomycetota</taxon>
        <taxon>Actinomycetes</taxon>
        <taxon>Pseudonocardiales</taxon>
        <taxon>Pseudonocardiaceae</taxon>
        <taxon>Amycolatopsis</taxon>
    </lineage>
</organism>
<sequence length="142" mass="15243">MSTSTELVTEPADADKAAIAALTQRVAAAWASHDADAFADQFVDNATMILTGVFCSGRDEAREFLTQAFQGPFKGTRVTGTPISMRMLGDNAAILLSRGGVLASGETEPSHQRAIHASWVVVRHGAEWRLAAYQNTPVNNPW</sequence>
<protein>
    <submittedName>
        <fullName evidence="2">Uncharacterized protein (TIGR02246 family)</fullName>
    </submittedName>
</protein>
<accession>A0A542DQ51</accession>
<dbReference type="InterPro" id="IPR011944">
    <property type="entry name" value="Steroid_delta5-4_isomerase"/>
</dbReference>
<dbReference type="RefSeq" id="WP_142000797.1">
    <property type="nucleotide sequence ID" value="NZ_VFML01000001.1"/>
</dbReference>
<dbReference type="Gene3D" id="3.10.450.50">
    <property type="match status" value="1"/>
</dbReference>
<keyword evidence="3" id="KW-1185">Reference proteome</keyword>
<evidence type="ECO:0000313" key="3">
    <source>
        <dbReference type="Proteomes" id="UP000320876"/>
    </source>
</evidence>
<gene>
    <name evidence="2" type="ORF">FB471_5068</name>
</gene>
<dbReference type="CDD" id="cd00531">
    <property type="entry name" value="NTF2_like"/>
    <property type="match status" value="1"/>
</dbReference>
<comment type="caution">
    <text evidence="2">The sequence shown here is derived from an EMBL/GenBank/DDBJ whole genome shotgun (WGS) entry which is preliminary data.</text>
</comment>
<reference evidence="2 3" key="1">
    <citation type="submission" date="2019-06" db="EMBL/GenBank/DDBJ databases">
        <title>Sequencing the genomes of 1000 actinobacteria strains.</title>
        <authorList>
            <person name="Klenk H.-P."/>
        </authorList>
    </citation>
    <scope>NUCLEOTIDE SEQUENCE [LARGE SCALE GENOMIC DNA]</scope>
    <source>
        <strain evidence="2 3">DSM 45679</strain>
    </source>
</reference>
<feature type="domain" description="DUF4440" evidence="1">
    <location>
        <begin position="19"/>
        <end position="130"/>
    </location>
</feature>
<dbReference type="InterPro" id="IPR032710">
    <property type="entry name" value="NTF2-like_dom_sf"/>
</dbReference>
<dbReference type="OrthoDB" id="582586at2"/>